<evidence type="ECO:0000313" key="2">
    <source>
        <dbReference type="EMBL" id="KAK2602576.1"/>
    </source>
</evidence>
<reference evidence="2" key="1">
    <citation type="submission" date="2023-06" db="EMBL/GenBank/DDBJ databases">
        <authorList>
            <person name="Noh H."/>
        </authorList>
    </citation>
    <scope>NUCLEOTIDE SEQUENCE</scope>
    <source>
        <strain evidence="2">DUCC20226</strain>
    </source>
</reference>
<dbReference type="Proteomes" id="UP001265746">
    <property type="component" value="Unassembled WGS sequence"/>
</dbReference>
<name>A0AAD9S8X2_PHOAM</name>
<keyword evidence="3" id="KW-1185">Reference proteome</keyword>
<sequence>MEPPEDLQRNCTVSPRAESRSLACFILTYRGQARLTSTSPVCRRRHRHVLYCPPACAERRSWLTLSERVGNMARDGTFKGHVSATGYTTDGGGHFSSPVLTHILGKIKGRPHWSDSEATLKSLLRKRKVPVNWEPRLPESDMCLVHRRAGGAVAACDFPKGFAVAASVWTGAAKKRKKRKKNRGEKKSSGFLPRAQGLNVQHLHEIATRLSPVPPPWGGKVDK</sequence>
<protein>
    <submittedName>
        <fullName evidence="2">Uncharacterized protein</fullName>
    </submittedName>
</protein>
<evidence type="ECO:0000313" key="3">
    <source>
        <dbReference type="Proteomes" id="UP001265746"/>
    </source>
</evidence>
<organism evidence="2 3">
    <name type="scientific">Phomopsis amygdali</name>
    <name type="common">Fusicoccum amygdali</name>
    <dbReference type="NCBI Taxonomy" id="1214568"/>
    <lineage>
        <taxon>Eukaryota</taxon>
        <taxon>Fungi</taxon>
        <taxon>Dikarya</taxon>
        <taxon>Ascomycota</taxon>
        <taxon>Pezizomycotina</taxon>
        <taxon>Sordariomycetes</taxon>
        <taxon>Sordariomycetidae</taxon>
        <taxon>Diaporthales</taxon>
        <taxon>Diaporthaceae</taxon>
        <taxon>Diaporthe</taxon>
    </lineage>
</organism>
<comment type="caution">
    <text evidence="2">The sequence shown here is derived from an EMBL/GenBank/DDBJ whole genome shotgun (WGS) entry which is preliminary data.</text>
</comment>
<feature type="region of interest" description="Disordered" evidence="1">
    <location>
        <begin position="173"/>
        <end position="197"/>
    </location>
</feature>
<dbReference type="AlphaFoldDB" id="A0AAD9S8X2"/>
<accession>A0AAD9S8X2</accession>
<dbReference type="EMBL" id="JAUJFL010000005">
    <property type="protein sequence ID" value="KAK2602576.1"/>
    <property type="molecule type" value="Genomic_DNA"/>
</dbReference>
<feature type="compositionally biased region" description="Basic residues" evidence="1">
    <location>
        <begin position="173"/>
        <end position="184"/>
    </location>
</feature>
<gene>
    <name evidence="2" type="ORF">N8I77_009094</name>
</gene>
<proteinExistence type="predicted"/>
<evidence type="ECO:0000256" key="1">
    <source>
        <dbReference type="SAM" id="MobiDB-lite"/>
    </source>
</evidence>